<evidence type="ECO:0000313" key="1">
    <source>
        <dbReference type="EMBL" id="MDT0413614.1"/>
    </source>
</evidence>
<dbReference type="RefSeq" id="WP_009070223.1">
    <property type="nucleotide sequence ID" value="NZ_JAVRER010000005.1"/>
</dbReference>
<dbReference type="EMBL" id="JAVRET010000160">
    <property type="protein sequence ID" value="MDT0413614.1"/>
    <property type="molecule type" value="Genomic_DNA"/>
</dbReference>
<dbReference type="Proteomes" id="UP001183610">
    <property type="component" value="Unassembled WGS sequence"/>
</dbReference>
<protein>
    <submittedName>
        <fullName evidence="2">Uncharacterized protein</fullName>
    </submittedName>
</protein>
<dbReference type="Proteomes" id="UP001183607">
    <property type="component" value="Unassembled WGS sequence"/>
</dbReference>
<evidence type="ECO:0000313" key="2">
    <source>
        <dbReference type="EMBL" id="MDT0414673.1"/>
    </source>
</evidence>
<gene>
    <name evidence="2" type="ORF">RM574_04150</name>
    <name evidence="1" type="ORF">RM698_31860</name>
</gene>
<proteinExistence type="predicted"/>
<dbReference type="AlphaFoldDB" id="A0ABD5E1X6"/>
<accession>A0ABD5E1X6</accession>
<evidence type="ECO:0000313" key="4">
    <source>
        <dbReference type="Proteomes" id="UP001183610"/>
    </source>
</evidence>
<evidence type="ECO:0000313" key="3">
    <source>
        <dbReference type="Proteomes" id="UP001183607"/>
    </source>
</evidence>
<name>A0ABD5E1X6_9ACTN</name>
<sequence length="121" mass="13251">MEYDEQQRDIILRIISLLTASAEWMRAEEGTEDEEDDLSRLGLVGDLVKEVLPAVEIPEGTAVSDLGAVIGEQMSHALTRLAAGFVFAWSELAEVHDEGRGDISSADVLRELALEVEARRG</sequence>
<reference evidence="2" key="2">
    <citation type="submission" date="2024-03" db="EMBL/GenBank/DDBJ databases">
        <title>30 novel species of actinomycetes from the DSMZ collection.</title>
        <authorList>
            <person name="Nouioui I."/>
        </authorList>
    </citation>
    <scope>NUCLEOTIDE SEQUENCE</scope>
    <source>
        <strain evidence="2">DSM 41982</strain>
    </source>
</reference>
<comment type="caution">
    <text evidence="2">The sequence shown here is derived from an EMBL/GenBank/DDBJ whole genome shotgun (WGS) entry which is preliminary data.</text>
</comment>
<keyword evidence="4" id="KW-1185">Reference proteome</keyword>
<dbReference type="EMBL" id="JAVRER010000005">
    <property type="protein sequence ID" value="MDT0414673.1"/>
    <property type="molecule type" value="Genomic_DNA"/>
</dbReference>
<organism evidence="2 3">
    <name type="scientific">Streptomyces evansiae</name>
    <dbReference type="NCBI Taxonomy" id="3075535"/>
    <lineage>
        <taxon>Bacteria</taxon>
        <taxon>Bacillati</taxon>
        <taxon>Actinomycetota</taxon>
        <taxon>Actinomycetes</taxon>
        <taxon>Kitasatosporales</taxon>
        <taxon>Streptomycetaceae</taxon>
        <taxon>Streptomyces</taxon>
    </lineage>
</organism>
<reference evidence="3 4" key="1">
    <citation type="submission" date="2023-07" db="EMBL/GenBank/DDBJ databases">
        <title>30 novel species of actinomycetes from the DSMZ collection.</title>
        <authorList>
            <person name="Nouioui I."/>
        </authorList>
    </citation>
    <scope>NUCLEOTIDE SEQUENCE [LARGE SCALE GENOMIC DNA]</scope>
    <source>
        <strain evidence="1 4">DSM 41979</strain>
        <strain evidence="3">DSM 41982</strain>
    </source>
</reference>